<name>A0A369Z351_HAEPA</name>
<dbReference type="AlphaFoldDB" id="A0A369Z351"/>
<comment type="caution">
    <text evidence="1">The sequence shown here is derived from an EMBL/GenBank/DDBJ whole genome shotgun (WGS) entry which is preliminary data.</text>
</comment>
<gene>
    <name evidence="1" type="ORF">DPV87_07460</name>
</gene>
<accession>A0A369Z351</accession>
<evidence type="ECO:0000313" key="1">
    <source>
        <dbReference type="EMBL" id="RDE90265.1"/>
    </source>
</evidence>
<evidence type="ECO:0000313" key="2">
    <source>
        <dbReference type="Proteomes" id="UP000253910"/>
    </source>
</evidence>
<dbReference type="EMBL" id="QEPW01000012">
    <property type="protein sequence ID" value="RDE90265.1"/>
    <property type="molecule type" value="Genomic_DNA"/>
</dbReference>
<protein>
    <submittedName>
        <fullName evidence="1">Uncharacterized protein</fullName>
    </submittedName>
</protein>
<dbReference type="RefSeq" id="WP_111315729.1">
    <property type="nucleotide sequence ID" value="NZ_QEPW01000012.1"/>
</dbReference>
<organism evidence="1 2">
    <name type="scientific">Haemophilus parainfluenzae</name>
    <dbReference type="NCBI Taxonomy" id="729"/>
    <lineage>
        <taxon>Bacteria</taxon>
        <taxon>Pseudomonadati</taxon>
        <taxon>Pseudomonadota</taxon>
        <taxon>Gammaproteobacteria</taxon>
        <taxon>Pasteurellales</taxon>
        <taxon>Pasteurellaceae</taxon>
        <taxon>Haemophilus</taxon>
    </lineage>
</organism>
<proteinExistence type="predicted"/>
<dbReference type="Proteomes" id="UP000253910">
    <property type="component" value="Unassembled WGS sequence"/>
</dbReference>
<sequence>MKKVVADKIALVMARDILRTSSHYQRNIDETTARDIAEFINSLSEIFQNKLDDGIDSSQIINAYKNQ</sequence>
<reference evidence="1 2" key="1">
    <citation type="submission" date="2018-05" db="EMBL/GenBank/DDBJ databases">
        <title>Draft Genome Sequences for a Diverse set of 7 Haemophilus Species.</title>
        <authorList>
            <person name="Nichols M."/>
            <person name="Topaz N."/>
            <person name="Wang X."/>
            <person name="Wang X."/>
            <person name="Boxrud D."/>
        </authorList>
    </citation>
    <scope>NUCLEOTIDE SEQUENCE [LARGE SCALE GENOMIC DNA]</scope>
    <source>
        <strain evidence="1 2">C2008001710</strain>
    </source>
</reference>